<dbReference type="SMART" id="SM00271">
    <property type="entry name" value="DnaJ"/>
    <property type="match status" value="1"/>
</dbReference>
<gene>
    <name evidence="3" type="ORF">SEMRO_1230_G254560.1</name>
</gene>
<accession>A0A9N8EKJ5</accession>
<dbReference type="Gene3D" id="1.10.287.110">
    <property type="entry name" value="DnaJ domain"/>
    <property type="match status" value="1"/>
</dbReference>
<feature type="compositionally biased region" description="Low complexity" evidence="1">
    <location>
        <begin position="65"/>
        <end position="79"/>
    </location>
</feature>
<feature type="region of interest" description="Disordered" evidence="1">
    <location>
        <begin position="65"/>
        <end position="96"/>
    </location>
</feature>
<reference evidence="3" key="1">
    <citation type="submission" date="2020-06" db="EMBL/GenBank/DDBJ databases">
        <authorList>
            <consortium name="Plant Systems Biology data submission"/>
        </authorList>
    </citation>
    <scope>NUCLEOTIDE SEQUENCE</scope>
    <source>
        <strain evidence="3">D6</strain>
    </source>
</reference>
<proteinExistence type="predicted"/>
<sequence>MSKRRTNLKLMGFGRNENPSPTELKKRYKRLALSLHPDKGGVKEDFQAMVHAYEWLCDHSCVGPTTGSSANRSSSSTTSQPEEDGEEEHDREESDHEYTYAEHYSYWQDFFHHSSDHQRSDRENQNDDNDDYFETTFDGWHERARQRARQRRQDIKDKYDWRDTKFKKRLQPPASPKNVMTTTQQGEESYTNGACMFCGVNYGIQPSVAEEWGLNWAQYVRHSSQYRTCWACLKDHTSVLTKKMAMKKFARKLDPATMLENGQSYPAPDFFRMLQRQHKTFHYQPVVKNEEGEMICTRNSEYYWYPDLEAEALRRGWKPRGSTKFEVPWQRKDRTLSLAIIPVVTPQKKKQRKKRQGSFAKNEEKRGARRALQLQDEASGDTTGSEDKTGGENDGIVGKHDKVSGEESSHVGRGDWRSSCALDY</sequence>
<dbReference type="PROSITE" id="PS50076">
    <property type="entry name" value="DNAJ_2"/>
    <property type="match status" value="1"/>
</dbReference>
<dbReference type="Pfam" id="PF00226">
    <property type="entry name" value="DnaJ"/>
    <property type="match status" value="1"/>
</dbReference>
<dbReference type="EMBL" id="CAICTM010001228">
    <property type="protein sequence ID" value="CAB9521769.1"/>
    <property type="molecule type" value="Genomic_DNA"/>
</dbReference>
<dbReference type="InterPro" id="IPR036869">
    <property type="entry name" value="J_dom_sf"/>
</dbReference>
<protein>
    <recommendedName>
        <fullName evidence="2">J domain-containing protein</fullName>
    </recommendedName>
</protein>
<evidence type="ECO:0000313" key="3">
    <source>
        <dbReference type="EMBL" id="CAB9521769.1"/>
    </source>
</evidence>
<dbReference type="CDD" id="cd06257">
    <property type="entry name" value="DnaJ"/>
    <property type="match status" value="1"/>
</dbReference>
<keyword evidence="4" id="KW-1185">Reference proteome</keyword>
<feature type="domain" description="J" evidence="2">
    <location>
        <begin position="6"/>
        <end position="61"/>
    </location>
</feature>
<comment type="caution">
    <text evidence="3">The sequence shown here is derived from an EMBL/GenBank/DDBJ whole genome shotgun (WGS) entry which is preliminary data.</text>
</comment>
<dbReference type="InterPro" id="IPR001623">
    <property type="entry name" value="DnaJ_domain"/>
</dbReference>
<organism evidence="3 4">
    <name type="scientific">Seminavis robusta</name>
    <dbReference type="NCBI Taxonomy" id="568900"/>
    <lineage>
        <taxon>Eukaryota</taxon>
        <taxon>Sar</taxon>
        <taxon>Stramenopiles</taxon>
        <taxon>Ochrophyta</taxon>
        <taxon>Bacillariophyta</taxon>
        <taxon>Bacillariophyceae</taxon>
        <taxon>Bacillariophycidae</taxon>
        <taxon>Naviculales</taxon>
        <taxon>Naviculaceae</taxon>
        <taxon>Seminavis</taxon>
    </lineage>
</organism>
<feature type="compositionally biased region" description="Acidic residues" evidence="1">
    <location>
        <begin position="81"/>
        <end position="90"/>
    </location>
</feature>
<feature type="compositionally biased region" description="Basic residues" evidence="1">
    <location>
        <begin position="347"/>
        <end position="356"/>
    </location>
</feature>
<dbReference type="Proteomes" id="UP001153069">
    <property type="component" value="Unassembled WGS sequence"/>
</dbReference>
<dbReference type="AlphaFoldDB" id="A0A9N8EKJ5"/>
<evidence type="ECO:0000259" key="2">
    <source>
        <dbReference type="PROSITE" id="PS50076"/>
    </source>
</evidence>
<evidence type="ECO:0000256" key="1">
    <source>
        <dbReference type="SAM" id="MobiDB-lite"/>
    </source>
</evidence>
<dbReference type="SUPFAM" id="SSF46565">
    <property type="entry name" value="Chaperone J-domain"/>
    <property type="match status" value="1"/>
</dbReference>
<feature type="region of interest" description="Disordered" evidence="1">
    <location>
        <begin position="1"/>
        <end position="23"/>
    </location>
</feature>
<feature type="region of interest" description="Disordered" evidence="1">
    <location>
        <begin position="346"/>
        <end position="424"/>
    </location>
</feature>
<dbReference type="OrthoDB" id="205586at2759"/>
<evidence type="ECO:0000313" key="4">
    <source>
        <dbReference type="Proteomes" id="UP001153069"/>
    </source>
</evidence>
<name>A0A9N8EKJ5_9STRA</name>
<feature type="compositionally biased region" description="Basic and acidic residues" evidence="1">
    <location>
        <begin position="385"/>
        <end position="416"/>
    </location>
</feature>